<reference evidence="11 12" key="1">
    <citation type="submission" date="2021-06" db="EMBL/GenBank/DDBJ databases">
        <title>Description of novel taxa of the family Lachnospiraceae.</title>
        <authorList>
            <person name="Chaplin A.V."/>
            <person name="Sokolova S.R."/>
            <person name="Pikina A.P."/>
            <person name="Korzhanova M."/>
            <person name="Belova V."/>
            <person name="Korostin D."/>
            <person name="Efimov B.A."/>
        </authorList>
    </citation>
    <scope>NUCLEOTIDE SEQUENCE [LARGE SCALE GENOMIC DNA]</scope>
    <source>
        <strain evidence="11 12">ASD4241</strain>
    </source>
</reference>
<evidence type="ECO:0000259" key="9">
    <source>
        <dbReference type="Pfam" id="PF00764"/>
    </source>
</evidence>
<organism evidence="11 12">
    <name type="scientific">Diplocloster modestus</name>
    <dbReference type="NCBI Taxonomy" id="2850322"/>
    <lineage>
        <taxon>Bacteria</taxon>
        <taxon>Bacillati</taxon>
        <taxon>Bacillota</taxon>
        <taxon>Clostridia</taxon>
        <taxon>Lachnospirales</taxon>
        <taxon>Lachnospiraceae</taxon>
        <taxon>Diplocloster</taxon>
    </lineage>
</organism>
<evidence type="ECO:0000256" key="1">
    <source>
        <dbReference type="ARBA" id="ARBA00004967"/>
    </source>
</evidence>
<accession>A0ABS6K1K7</accession>
<feature type="binding site" evidence="8">
    <location>
        <position position="187"/>
    </location>
    <ligand>
        <name>L-citrulline</name>
        <dbReference type="ChEBI" id="CHEBI:57743"/>
    </ligand>
</feature>
<dbReference type="InterPro" id="IPR014729">
    <property type="entry name" value="Rossmann-like_a/b/a_fold"/>
</dbReference>
<keyword evidence="3 8" id="KW-0055">Arginine biosynthesis</keyword>
<protein>
    <recommendedName>
        <fullName evidence="2 8">Argininosuccinate synthase</fullName>
        <ecNumber evidence="2 8">6.3.4.5</ecNumber>
    </recommendedName>
    <alternativeName>
        <fullName evidence="8">Citrulline--aspartate ligase</fullName>
    </alternativeName>
</protein>
<dbReference type="InterPro" id="IPR001518">
    <property type="entry name" value="Arginosuc_synth"/>
</dbReference>
<dbReference type="SUPFAM" id="SSF69864">
    <property type="entry name" value="Argininosuccinate synthetase, C-terminal domain"/>
    <property type="match status" value="1"/>
</dbReference>
<dbReference type="EMBL" id="JAHQCX010000001">
    <property type="protein sequence ID" value="MBU9724736.1"/>
    <property type="molecule type" value="Genomic_DNA"/>
</dbReference>
<keyword evidence="12" id="KW-1185">Reference proteome</keyword>
<dbReference type="EC" id="6.3.4.5" evidence="2 8"/>
<keyword evidence="5 8" id="KW-0028">Amino-acid biosynthesis</keyword>
<evidence type="ECO:0000256" key="6">
    <source>
        <dbReference type="ARBA" id="ARBA00022741"/>
    </source>
</evidence>
<feature type="binding site" evidence="8">
    <location>
        <position position="264"/>
    </location>
    <ligand>
        <name>L-citrulline</name>
        <dbReference type="ChEBI" id="CHEBI:57743"/>
    </ligand>
</feature>
<dbReference type="PANTHER" id="PTHR11587">
    <property type="entry name" value="ARGININOSUCCINATE SYNTHASE"/>
    <property type="match status" value="1"/>
</dbReference>
<feature type="binding site" evidence="8">
    <location>
        <position position="123"/>
    </location>
    <ligand>
        <name>L-aspartate</name>
        <dbReference type="ChEBI" id="CHEBI:29991"/>
    </ligand>
</feature>
<feature type="binding site" evidence="8">
    <location>
        <position position="86"/>
    </location>
    <ligand>
        <name>L-citrulline</name>
        <dbReference type="ChEBI" id="CHEBI:57743"/>
    </ligand>
</feature>
<dbReference type="PROSITE" id="PS00564">
    <property type="entry name" value="ARGININOSUCCIN_SYN_1"/>
    <property type="match status" value="1"/>
</dbReference>
<comment type="pathway">
    <text evidence="1 8">Amino-acid biosynthesis; L-arginine biosynthesis; L-arginine from L-ornithine and carbamoyl phosphate: step 2/3.</text>
</comment>
<keyword evidence="7 8" id="KW-0067">ATP-binding</keyword>
<evidence type="ECO:0000256" key="4">
    <source>
        <dbReference type="ARBA" id="ARBA00022598"/>
    </source>
</evidence>
<keyword evidence="6 8" id="KW-0547">Nucleotide-binding</keyword>
<name>A0ABS6K1K7_9FIRM</name>
<evidence type="ECO:0000313" key="12">
    <source>
        <dbReference type="Proteomes" id="UP001314681"/>
    </source>
</evidence>
<keyword evidence="4 8" id="KW-0436">Ligase</keyword>
<keyword evidence="8" id="KW-0963">Cytoplasm</keyword>
<dbReference type="Gene3D" id="3.90.1260.10">
    <property type="entry name" value="Argininosuccinate synthetase, chain A, domain 2"/>
    <property type="match status" value="1"/>
</dbReference>
<feature type="domain" description="Arginosuccinate synthase C-terminal" evidence="10">
    <location>
        <begin position="177"/>
        <end position="395"/>
    </location>
</feature>
<dbReference type="HAMAP" id="MF_00005">
    <property type="entry name" value="Arg_succ_synth_type1"/>
    <property type="match status" value="1"/>
</dbReference>
<evidence type="ECO:0000256" key="8">
    <source>
        <dbReference type="HAMAP-Rule" id="MF_00005"/>
    </source>
</evidence>
<comment type="caution">
    <text evidence="8">Lacks conserved residue(s) required for the propagation of feature annotation.</text>
</comment>
<dbReference type="InterPro" id="IPR024074">
    <property type="entry name" value="AS_cat/multimer_dom_body"/>
</dbReference>
<dbReference type="InterPro" id="IPR018223">
    <property type="entry name" value="Arginosuc_synth_CS"/>
</dbReference>
<dbReference type="SUPFAM" id="SSF52402">
    <property type="entry name" value="Adenine nucleotide alpha hydrolases-like"/>
    <property type="match status" value="1"/>
</dbReference>
<dbReference type="NCBIfam" id="NF001770">
    <property type="entry name" value="PRK00509.1"/>
    <property type="match status" value="1"/>
</dbReference>
<dbReference type="Pfam" id="PF00764">
    <property type="entry name" value="Arginosuc_synth"/>
    <property type="match status" value="1"/>
</dbReference>
<feature type="binding site" evidence="8">
    <location>
        <position position="91"/>
    </location>
    <ligand>
        <name>L-citrulline</name>
        <dbReference type="ChEBI" id="CHEBI:57743"/>
    </ligand>
</feature>
<dbReference type="PROSITE" id="PS00565">
    <property type="entry name" value="ARGININOSUCCIN_SYN_2"/>
    <property type="match status" value="1"/>
</dbReference>
<dbReference type="InterPro" id="IPR048268">
    <property type="entry name" value="Arginosuc_syn_C"/>
</dbReference>
<comment type="catalytic activity">
    <reaction evidence="8">
        <text>L-citrulline + L-aspartate + ATP = 2-(N(omega)-L-arginino)succinate + AMP + diphosphate + H(+)</text>
        <dbReference type="Rhea" id="RHEA:10932"/>
        <dbReference type="ChEBI" id="CHEBI:15378"/>
        <dbReference type="ChEBI" id="CHEBI:29991"/>
        <dbReference type="ChEBI" id="CHEBI:30616"/>
        <dbReference type="ChEBI" id="CHEBI:33019"/>
        <dbReference type="ChEBI" id="CHEBI:57472"/>
        <dbReference type="ChEBI" id="CHEBI:57743"/>
        <dbReference type="ChEBI" id="CHEBI:456215"/>
        <dbReference type="EC" id="6.3.4.5"/>
    </reaction>
</comment>
<evidence type="ECO:0000259" key="10">
    <source>
        <dbReference type="Pfam" id="PF20979"/>
    </source>
</evidence>
<dbReference type="Pfam" id="PF20979">
    <property type="entry name" value="Arginosuc_syn_C"/>
    <property type="match status" value="1"/>
</dbReference>
<dbReference type="NCBIfam" id="TIGR00032">
    <property type="entry name" value="argG"/>
    <property type="match status" value="1"/>
</dbReference>
<evidence type="ECO:0000256" key="2">
    <source>
        <dbReference type="ARBA" id="ARBA00012286"/>
    </source>
</evidence>
<dbReference type="Gene3D" id="1.20.5.470">
    <property type="entry name" value="Single helix bin"/>
    <property type="match status" value="1"/>
</dbReference>
<sequence length="406" mass="45574">MKEKVVLAYSGGLDTTAIIPWLKENYDYEVICCCIDVGQESELDGLEERAKLSGAEKLYILDVVDEFCDDYIMPCVKANAIYENKYLLGTSMARPLIAQKLVEIARKENAVAICHGATGKGNDQVRFELGIKALAPDIKIIAPWRCNETWKMQSRQDEIDYCKEHGIDLPFSTDSSYSRDRNLWHISHEGLELEDPAQEPNYNHLLVLGVTPEEAPDEPEYVSMTFEKGVPTSVNGKEMKVSDIIRELNALGGKHGIGIIDIVENRVVGMKSRGVYETPGGTILMEAHQQLEELILDRATYTVKKEMGNKFADIVYEGKWFTPLREAVQAFVDSTQEYVTGEVKFKLYKGNIIKAGTTSPYSLYSETLASFTTGELYDHHDAEGFINLFGLPLKVRAMKMAEAQNK</sequence>
<evidence type="ECO:0000313" key="11">
    <source>
        <dbReference type="EMBL" id="MBU9724736.1"/>
    </source>
</evidence>
<dbReference type="Gene3D" id="3.40.50.620">
    <property type="entry name" value="HUPs"/>
    <property type="match status" value="1"/>
</dbReference>
<dbReference type="InterPro" id="IPR023434">
    <property type="entry name" value="Arginosuc_synth_type_1_subfam"/>
</dbReference>
<feature type="binding site" evidence="8">
    <location>
        <position position="122"/>
    </location>
    <ligand>
        <name>L-citrulline</name>
        <dbReference type="ChEBI" id="CHEBI:57743"/>
    </ligand>
</feature>
<comment type="caution">
    <text evidence="11">The sequence shown here is derived from an EMBL/GenBank/DDBJ whole genome shotgun (WGS) entry which is preliminary data.</text>
</comment>
<feature type="domain" description="Arginosuccinate synthase-like N-terminal" evidence="9">
    <location>
        <begin position="4"/>
        <end position="167"/>
    </location>
</feature>
<evidence type="ECO:0000256" key="7">
    <source>
        <dbReference type="ARBA" id="ARBA00022840"/>
    </source>
</evidence>
<proteinExistence type="inferred from homology"/>
<dbReference type="PANTHER" id="PTHR11587:SF2">
    <property type="entry name" value="ARGININOSUCCINATE SYNTHASE"/>
    <property type="match status" value="1"/>
</dbReference>
<feature type="binding site" evidence="8">
    <location>
        <position position="178"/>
    </location>
    <ligand>
        <name>L-citrulline</name>
        <dbReference type="ChEBI" id="CHEBI:57743"/>
    </ligand>
</feature>
<evidence type="ECO:0000256" key="5">
    <source>
        <dbReference type="ARBA" id="ARBA00022605"/>
    </source>
</evidence>
<dbReference type="InterPro" id="IPR048267">
    <property type="entry name" value="Arginosuc_syn_N"/>
</dbReference>
<feature type="binding site" evidence="8">
    <location>
        <position position="126"/>
    </location>
    <ligand>
        <name>L-citrulline</name>
        <dbReference type="ChEBI" id="CHEBI:57743"/>
    </ligand>
</feature>
<dbReference type="Proteomes" id="UP001314681">
    <property type="component" value="Unassembled WGS sequence"/>
</dbReference>
<evidence type="ECO:0000256" key="3">
    <source>
        <dbReference type="ARBA" id="ARBA00022571"/>
    </source>
</evidence>
<gene>
    <name evidence="8" type="primary">argG</name>
    <name evidence="11" type="ORF">KTH90_01780</name>
</gene>
<feature type="binding site" evidence="8">
    <location>
        <position position="116"/>
    </location>
    <ligand>
        <name>ATP</name>
        <dbReference type="ChEBI" id="CHEBI:30616"/>
    </ligand>
</feature>
<feature type="binding site" evidence="8">
    <location>
        <position position="118"/>
    </location>
    <ligand>
        <name>L-aspartate</name>
        <dbReference type="ChEBI" id="CHEBI:29991"/>
    </ligand>
</feature>
<comment type="subunit">
    <text evidence="8">Homotetramer.</text>
</comment>
<dbReference type="CDD" id="cd01999">
    <property type="entry name" value="ASS"/>
    <property type="match status" value="1"/>
</dbReference>
<dbReference type="RefSeq" id="WP_158352739.1">
    <property type="nucleotide sequence ID" value="NZ_JAHQCX010000001.1"/>
</dbReference>
<comment type="subcellular location">
    <subcellularLocation>
        <location evidence="8">Cytoplasm</location>
    </subcellularLocation>
</comment>
<feature type="binding site" evidence="8">
    <location>
        <position position="122"/>
    </location>
    <ligand>
        <name>L-aspartate</name>
        <dbReference type="ChEBI" id="CHEBI:29991"/>
    </ligand>
</feature>
<comment type="similarity">
    <text evidence="8">Belongs to the argininosuccinate synthase family. Type 1 subfamily.</text>
</comment>
<dbReference type="GO" id="GO:0004055">
    <property type="term" value="F:argininosuccinate synthase activity"/>
    <property type="evidence" value="ECO:0007669"/>
    <property type="project" value="UniProtKB-EC"/>
</dbReference>
<feature type="binding site" evidence="8">
    <location>
        <begin position="8"/>
        <end position="16"/>
    </location>
    <ligand>
        <name>ATP</name>
        <dbReference type="ChEBI" id="CHEBI:30616"/>
    </ligand>
</feature>
<feature type="binding site" evidence="8">
    <location>
        <position position="276"/>
    </location>
    <ligand>
        <name>L-citrulline</name>
        <dbReference type="ChEBI" id="CHEBI:57743"/>
    </ligand>
</feature>